<evidence type="ECO:0000256" key="2">
    <source>
        <dbReference type="SAM" id="Phobius"/>
    </source>
</evidence>
<organism evidence="4 5">
    <name type="scientific">Angustibacter luteus</name>
    <dbReference type="NCBI Taxonomy" id="658456"/>
    <lineage>
        <taxon>Bacteria</taxon>
        <taxon>Bacillati</taxon>
        <taxon>Actinomycetota</taxon>
        <taxon>Actinomycetes</taxon>
        <taxon>Kineosporiales</taxon>
        <taxon>Kineosporiaceae</taxon>
    </lineage>
</organism>
<evidence type="ECO:0000259" key="3">
    <source>
        <dbReference type="PROSITE" id="PS50112"/>
    </source>
</evidence>
<gene>
    <name evidence="4" type="ORF">ACFQDO_17540</name>
</gene>
<sequence length="614" mass="64995">MNIELVRLSVVLGLVAVVYLAVAAYVWQHRRAAGGRALTVLLLSAGIWTICNAVEVALPDPADQIVWGDIKYIGIVTLPPALLVFALEYTGRVRRVSGALLALLAVEPVVVLTALTVPQTHDLVRSLPADAHVGEYAVAVAGPLFWVHALYSYALVVVAIGLIVVATLAVTRRQLGAWLLIASCVLPVVLNIAYNVGFDEYFPADPTPIGFSIAGFVLVWGFFRFKLSDLVQMGRRQVVEQIPDSVLVLDLHGRIVDANPSATRLTGRRGHALIGRRVLDVLTQLTALLETTPVEESTSGTCRATGPDGVVDLSVTVSPLPGGGEPPSGRLVVLRDVTQQRDVERRLRELVTERTGIIETLRRGLYPLRLPEIPGLEVAATLDPAEAETSIGGDFLDVRSIGSGRWALMLGDVVGKGAGAATLTALARHTTIALTGLGWLPSRVLERVSHAIAEDDSGGEAGQEVRFCTMALATVEPGEDSAEVLLSLGGHPRPMFVTDRGVVTEVGVPGSLLGVIDDPELHDVRLGLRAGEALVMFSDGVTEARRGADAFGEQRLIELLSRLAGTPAAHIVHEVVSAVRAFSAQEEHRDDVAVLVLAIPGAAATPASANPAAG</sequence>
<dbReference type="NCBIfam" id="TIGR00229">
    <property type="entry name" value="sensory_box"/>
    <property type="match status" value="1"/>
</dbReference>
<keyword evidence="4" id="KW-0418">Kinase</keyword>
<feature type="transmembrane region" description="Helical" evidence="2">
    <location>
        <begin position="150"/>
        <end position="170"/>
    </location>
</feature>
<evidence type="ECO:0000313" key="4">
    <source>
        <dbReference type="EMBL" id="MFC6008940.1"/>
    </source>
</evidence>
<comment type="caution">
    <text evidence="4">The sequence shown here is derived from an EMBL/GenBank/DDBJ whole genome shotgun (WGS) entry which is preliminary data.</text>
</comment>
<keyword evidence="2" id="KW-0812">Transmembrane</keyword>
<dbReference type="Pfam" id="PF07228">
    <property type="entry name" value="SpoIIE"/>
    <property type="match status" value="1"/>
</dbReference>
<dbReference type="PROSITE" id="PS50112">
    <property type="entry name" value="PAS"/>
    <property type="match status" value="1"/>
</dbReference>
<dbReference type="GO" id="GO:0016301">
    <property type="term" value="F:kinase activity"/>
    <property type="evidence" value="ECO:0007669"/>
    <property type="project" value="UniProtKB-KW"/>
</dbReference>
<evidence type="ECO:0000256" key="1">
    <source>
        <dbReference type="ARBA" id="ARBA00022801"/>
    </source>
</evidence>
<keyword evidence="4" id="KW-0808">Transferase</keyword>
<dbReference type="InterPro" id="IPR031621">
    <property type="entry name" value="HisKA_7TM"/>
</dbReference>
<feature type="transmembrane region" description="Helical" evidence="2">
    <location>
        <begin position="177"/>
        <end position="197"/>
    </location>
</feature>
<dbReference type="EMBL" id="JBHSRD010000008">
    <property type="protein sequence ID" value="MFC6008940.1"/>
    <property type="molecule type" value="Genomic_DNA"/>
</dbReference>
<protein>
    <submittedName>
        <fullName evidence="4">Histidine kinase N-terminal 7TM domain-containing protein</fullName>
    </submittedName>
</protein>
<feature type="transmembrane region" description="Helical" evidence="2">
    <location>
        <begin position="70"/>
        <end position="87"/>
    </location>
</feature>
<evidence type="ECO:0000313" key="5">
    <source>
        <dbReference type="Proteomes" id="UP001596189"/>
    </source>
</evidence>
<dbReference type="SUPFAM" id="SSF55785">
    <property type="entry name" value="PYP-like sensor domain (PAS domain)"/>
    <property type="match status" value="1"/>
</dbReference>
<dbReference type="PANTHER" id="PTHR43156:SF2">
    <property type="entry name" value="STAGE II SPORULATION PROTEIN E"/>
    <property type="match status" value="1"/>
</dbReference>
<dbReference type="Gene3D" id="3.60.40.10">
    <property type="entry name" value="PPM-type phosphatase domain"/>
    <property type="match status" value="1"/>
</dbReference>
<dbReference type="Gene3D" id="3.30.450.20">
    <property type="entry name" value="PAS domain"/>
    <property type="match status" value="1"/>
</dbReference>
<reference evidence="5" key="1">
    <citation type="journal article" date="2019" name="Int. J. Syst. Evol. Microbiol.">
        <title>The Global Catalogue of Microorganisms (GCM) 10K type strain sequencing project: providing services to taxonomists for standard genome sequencing and annotation.</title>
        <authorList>
            <consortium name="The Broad Institute Genomics Platform"/>
            <consortium name="The Broad Institute Genome Sequencing Center for Infectious Disease"/>
            <person name="Wu L."/>
            <person name="Ma J."/>
        </authorList>
    </citation>
    <scope>NUCLEOTIDE SEQUENCE [LARGE SCALE GENOMIC DNA]</scope>
    <source>
        <strain evidence="5">KACC 14249</strain>
    </source>
</reference>
<dbReference type="SMART" id="SM00091">
    <property type="entry name" value="PAS"/>
    <property type="match status" value="1"/>
</dbReference>
<dbReference type="PANTHER" id="PTHR43156">
    <property type="entry name" value="STAGE II SPORULATION PROTEIN E-RELATED"/>
    <property type="match status" value="1"/>
</dbReference>
<feature type="transmembrane region" description="Helical" evidence="2">
    <location>
        <begin position="6"/>
        <end position="26"/>
    </location>
</feature>
<dbReference type="InterPro" id="IPR001932">
    <property type="entry name" value="PPM-type_phosphatase-like_dom"/>
</dbReference>
<dbReference type="CDD" id="cd00130">
    <property type="entry name" value="PAS"/>
    <property type="match status" value="1"/>
</dbReference>
<dbReference type="InterPro" id="IPR052016">
    <property type="entry name" value="Bact_Sigma-Reg"/>
</dbReference>
<dbReference type="Pfam" id="PF16927">
    <property type="entry name" value="HisKA_7TM"/>
    <property type="match status" value="1"/>
</dbReference>
<dbReference type="Pfam" id="PF08448">
    <property type="entry name" value="PAS_4"/>
    <property type="match status" value="1"/>
</dbReference>
<keyword evidence="1" id="KW-0378">Hydrolase</keyword>
<accession>A0ABW1JIS4</accession>
<dbReference type="InterPro" id="IPR036457">
    <property type="entry name" value="PPM-type-like_dom_sf"/>
</dbReference>
<feature type="transmembrane region" description="Helical" evidence="2">
    <location>
        <begin position="99"/>
        <end position="117"/>
    </location>
</feature>
<proteinExistence type="predicted"/>
<keyword evidence="5" id="KW-1185">Reference proteome</keyword>
<dbReference type="RefSeq" id="WP_345717471.1">
    <property type="nucleotide sequence ID" value="NZ_BAABFP010000007.1"/>
</dbReference>
<dbReference type="SMART" id="SM00331">
    <property type="entry name" value="PP2C_SIG"/>
    <property type="match status" value="1"/>
</dbReference>
<dbReference type="InterPro" id="IPR013656">
    <property type="entry name" value="PAS_4"/>
</dbReference>
<feature type="domain" description="PAS" evidence="3">
    <location>
        <begin position="236"/>
        <end position="282"/>
    </location>
</feature>
<dbReference type="InterPro" id="IPR000014">
    <property type="entry name" value="PAS"/>
</dbReference>
<dbReference type="Proteomes" id="UP001596189">
    <property type="component" value="Unassembled WGS sequence"/>
</dbReference>
<feature type="transmembrane region" description="Helical" evidence="2">
    <location>
        <begin position="209"/>
        <end position="227"/>
    </location>
</feature>
<feature type="transmembrane region" description="Helical" evidence="2">
    <location>
        <begin position="38"/>
        <end position="58"/>
    </location>
</feature>
<keyword evidence="2" id="KW-0472">Membrane</keyword>
<keyword evidence="2" id="KW-1133">Transmembrane helix</keyword>
<name>A0ABW1JIS4_9ACTN</name>
<dbReference type="InterPro" id="IPR035965">
    <property type="entry name" value="PAS-like_dom_sf"/>
</dbReference>